<dbReference type="UniPathway" id="UPA00077">
    <property type="reaction ID" value="UER00156"/>
</dbReference>
<dbReference type="OrthoDB" id="9811744at2"/>
<keyword evidence="9 12" id="KW-0460">Magnesium</keyword>
<evidence type="ECO:0000256" key="4">
    <source>
        <dbReference type="ARBA" id="ARBA00009503"/>
    </source>
</evidence>
<dbReference type="GO" id="GO:0005829">
    <property type="term" value="C:cytosol"/>
    <property type="evidence" value="ECO:0007669"/>
    <property type="project" value="TreeGrafter"/>
</dbReference>
<evidence type="ECO:0000256" key="3">
    <source>
        <dbReference type="ARBA" id="ARBA00004763"/>
    </source>
</evidence>
<accession>A0A1B2LXS3</accession>
<comment type="function">
    <text evidence="12">Catalyzes the condensation of para-aminobenzoate (pABA) with 6-hydroxymethyl-7,8-dihydropterin diphosphate (DHPt-PP) to form 7,8-dihydropteroate (H2Pte), the immediate precursor of folate derivatives.</text>
</comment>
<evidence type="ECO:0000256" key="8">
    <source>
        <dbReference type="ARBA" id="ARBA00022723"/>
    </source>
</evidence>
<dbReference type="RefSeq" id="WP_067553186.1">
    <property type="nucleotide sequence ID" value="NZ_CP016895.1"/>
</dbReference>
<dbReference type="EC" id="2.5.1.15" evidence="5 12"/>
<sequence length="286" mass="31423">MRLMSLPQRYLQCREKTLDLSKPHIMGILNVTPDSFSDGGRYLDQNKAIAHAQEMITAGASIIDIGGESTRPGAAKVSVEQELQRIIPVVQALHGLDVVLSIDTSTPEVIEAAVAQGAHIWNDVRALKRPGALEMAAQLAIPVIMMHMRGEPDNMQQFAQYDELCDEIIFELKERISAAIEMGVQRDHILIDPGFGFAKDTTQNLALLRQLYRLNELGFPLVSALSRKRFIGDVLGGVDAPQRVLASVTAHLISIQQGACIVRAHDVAEMKQAIVLWQAMQATTIT</sequence>
<comment type="cofactor">
    <cofactor evidence="2 12">
        <name>Mg(2+)</name>
        <dbReference type="ChEBI" id="CHEBI:18420"/>
    </cofactor>
</comment>
<keyword evidence="15" id="KW-1185">Reference proteome</keyword>
<reference evidence="14 15" key="1">
    <citation type="submission" date="2016-08" db="EMBL/GenBank/DDBJ databases">
        <authorList>
            <person name="Seilhamer J.J."/>
        </authorList>
    </citation>
    <scope>NUCLEOTIDE SEQUENCE [LARGE SCALE GENOMIC DNA]</scope>
    <source>
        <strain evidence="14 15">BRTC-1</strain>
    </source>
</reference>
<comment type="pathway">
    <text evidence="3 12">Cofactor biosynthesis; tetrahydrofolate biosynthesis; 7,8-dihydrofolate from 2-amino-4-hydroxy-6-hydroxymethyl-7,8-dihydropteridine diphosphate and 4-aminobenzoate: step 1/2.</text>
</comment>
<protein>
    <recommendedName>
        <fullName evidence="6 12">Dihydropteroate synthase</fullName>
        <shortName evidence="12">DHPS</shortName>
        <ecNumber evidence="5 12">2.5.1.15</ecNumber>
    </recommendedName>
    <alternativeName>
        <fullName evidence="11 12">Dihydropteroate pyrophosphorylase</fullName>
    </alternativeName>
</protein>
<proteinExistence type="inferred from homology"/>
<evidence type="ECO:0000256" key="10">
    <source>
        <dbReference type="ARBA" id="ARBA00022909"/>
    </source>
</evidence>
<gene>
    <name evidence="14" type="ORF">BFG52_04755</name>
</gene>
<organism evidence="14 15">
    <name type="scientific">Acinetobacter larvae</name>
    <dbReference type="NCBI Taxonomy" id="1789224"/>
    <lineage>
        <taxon>Bacteria</taxon>
        <taxon>Pseudomonadati</taxon>
        <taxon>Pseudomonadota</taxon>
        <taxon>Gammaproteobacteria</taxon>
        <taxon>Moraxellales</taxon>
        <taxon>Moraxellaceae</taxon>
        <taxon>Acinetobacter</taxon>
    </lineage>
</organism>
<comment type="similarity">
    <text evidence="4 12">Belongs to the DHPS family.</text>
</comment>
<dbReference type="CDD" id="cd00739">
    <property type="entry name" value="DHPS"/>
    <property type="match status" value="1"/>
</dbReference>
<evidence type="ECO:0000256" key="5">
    <source>
        <dbReference type="ARBA" id="ARBA00012458"/>
    </source>
</evidence>
<evidence type="ECO:0000256" key="2">
    <source>
        <dbReference type="ARBA" id="ARBA00001946"/>
    </source>
</evidence>
<dbReference type="PROSITE" id="PS00792">
    <property type="entry name" value="DHPS_1"/>
    <property type="match status" value="1"/>
</dbReference>
<dbReference type="AlphaFoldDB" id="A0A1B2LXS3"/>
<dbReference type="EMBL" id="CP016895">
    <property type="protein sequence ID" value="AOA57736.1"/>
    <property type="molecule type" value="Genomic_DNA"/>
</dbReference>
<dbReference type="GO" id="GO:0046654">
    <property type="term" value="P:tetrahydrofolate biosynthetic process"/>
    <property type="evidence" value="ECO:0007669"/>
    <property type="project" value="UniProtKB-UniPathway"/>
</dbReference>
<comment type="catalytic activity">
    <reaction evidence="1">
        <text>(7,8-dihydropterin-6-yl)methyl diphosphate + 4-aminobenzoate = 7,8-dihydropteroate + diphosphate</text>
        <dbReference type="Rhea" id="RHEA:19949"/>
        <dbReference type="ChEBI" id="CHEBI:17836"/>
        <dbReference type="ChEBI" id="CHEBI:17839"/>
        <dbReference type="ChEBI" id="CHEBI:33019"/>
        <dbReference type="ChEBI" id="CHEBI:72950"/>
        <dbReference type="EC" id="2.5.1.15"/>
    </reaction>
</comment>
<dbReference type="NCBIfam" id="TIGR01496">
    <property type="entry name" value="DHPS"/>
    <property type="match status" value="1"/>
</dbReference>
<dbReference type="FunFam" id="3.20.20.20:FF:000006">
    <property type="entry name" value="Dihydropteroate synthase"/>
    <property type="match status" value="1"/>
</dbReference>
<dbReference type="Pfam" id="PF00809">
    <property type="entry name" value="Pterin_bind"/>
    <property type="match status" value="1"/>
</dbReference>
<dbReference type="STRING" id="1789224.BFG52_04755"/>
<dbReference type="Gene3D" id="3.20.20.20">
    <property type="entry name" value="Dihydropteroate synthase-like"/>
    <property type="match status" value="1"/>
</dbReference>
<evidence type="ECO:0000256" key="11">
    <source>
        <dbReference type="ARBA" id="ARBA00030193"/>
    </source>
</evidence>
<evidence type="ECO:0000313" key="15">
    <source>
        <dbReference type="Proteomes" id="UP000093391"/>
    </source>
</evidence>
<evidence type="ECO:0000256" key="12">
    <source>
        <dbReference type="RuleBase" id="RU361205"/>
    </source>
</evidence>
<feature type="domain" description="Pterin-binding" evidence="13">
    <location>
        <begin position="23"/>
        <end position="275"/>
    </location>
</feature>
<evidence type="ECO:0000256" key="7">
    <source>
        <dbReference type="ARBA" id="ARBA00022679"/>
    </source>
</evidence>
<dbReference type="SUPFAM" id="SSF51717">
    <property type="entry name" value="Dihydropteroate synthetase-like"/>
    <property type="match status" value="1"/>
</dbReference>
<dbReference type="InterPro" id="IPR000489">
    <property type="entry name" value="Pterin-binding_dom"/>
</dbReference>
<dbReference type="InterPro" id="IPR006390">
    <property type="entry name" value="DHP_synth_dom"/>
</dbReference>
<evidence type="ECO:0000256" key="6">
    <source>
        <dbReference type="ARBA" id="ARBA00016919"/>
    </source>
</evidence>
<dbReference type="InterPro" id="IPR011005">
    <property type="entry name" value="Dihydropteroate_synth-like_sf"/>
</dbReference>
<dbReference type="GO" id="GO:0004156">
    <property type="term" value="F:dihydropteroate synthase activity"/>
    <property type="evidence" value="ECO:0007669"/>
    <property type="project" value="UniProtKB-EC"/>
</dbReference>
<dbReference type="InterPro" id="IPR045031">
    <property type="entry name" value="DHP_synth-like"/>
</dbReference>
<dbReference type="PROSITE" id="PS50972">
    <property type="entry name" value="PTERIN_BINDING"/>
    <property type="match status" value="1"/>
</dbReference>
<dbReference type="GO" id="GO:0046872">
    <property type="term" value="F:metal ion binding"/>
    <property type="evidence" value="ECO:0007669"/>
    <property type="project" value="UniProtKB-KW"/>
</dbReference>
<dbReference type="PROSITE" id="PS00793">
    <property type="entry name" value="DHPS_2"/>
    <property type="match status" value="1"/>
</dbReference>
<dbReference type="KEGG" id="ala:BFG52_04755"/>
<keyword evidence="8 12" id="KW-0479">Metal-binding</keyword>
<dbReference type="PANTHER" id="PTHR20941">
    <property type="entry name" value="FOLATE SYNTHESIS PROTEINS"/>
    <property type="match status" value="1"/>
</dbReference>
<keyword evidence="7 12" id="KW-0808">Transferase</keyword>
<dbReference type="GO" id="GO:0046656">
    <property type="term" value="P:folic acid biosynthetic process"/>
    <property type="evidence" value="ECO:0007669"/>
    <property type="project" value="UniProtKB-KW"/>
</dbReference>
<evidence type="ECO:0000256" key="9">
    <source>
        <dbReference type="ARBA" id="ARBA00022842"/>
    </source>
</evidence>
<name>A0A1B2LXS3_9GAMM</name>
<evidence type="ECO:0000256" key="1">
    <source>
        <dbReference type="ARBA" id="ARBA00000012"/>
    </source>
</evidence>
<evidence type="ECO:0000313" key="14">
    <source>
        <dbReference type="EMBL" id="AOA57736.1"/>
    </source>
</evidence>
<keyword evidence="10 12" id="KW-0289">Folate biosynthesis</keyword>
<evidence type="ECO:0000259" key="13">
    <source>
        <dbReference type="PROSITE" id="PS50972"/>
    </source>
</evidence>
<dbReference type="PANTHER" id="PTHR20941:SF1">
    <property type="entry name" value="FOLIC ACID SYNTHESIS PROTEIN FOL1"/>
    <property type="match status" value="1"/>
</dbReference>
<dbReference type="Proteomes" id="UP000093391">
    <property type="component" value="Chromosome"/>
</dbReference>